<organism evidence="2 3">
    <name type="scientific">Rubroshorea leprosula</name>
    <dbReference type="NCBI Taxonomy" id="152421"/>
    <lineage>
        <taxon>Eukaryota</taxon>
        <taxon>Viridiplantae</taxon>
        <taxon>Streptophyta</taxon>
        <taxon>Embryophyta</taxon>
        <taxon>Tracheophyta</taxon>
        <taxon>Spermatophyta</taxon>
        <taxon>Magnoliopsida</taxon>
        <taxon>eudicotyledons</taxon>
        <taxon>Gunneridae</taxon>
        <taxon>Pentapetalae</taxon>
        <taxon>rosids</taxon>
        <taxon>malvids</taxon>
        <taxon>Malvales</taxon>
        <taxon>Dipterocarpaceae</taxon>
        <taxon>Rubroshorea</taxon>
    </lineage>
</organism>
<proteinExistence type="predicted"/>
<protein>
    <submittedName>
        <fullName evidence="2">Uncharacterized protein</fullName>
    </submittedName>
</protein>
<feature type="coiled-coil region" evidence="1">
    <location>
        <begin position="101"/>
        <end position="128"/>
    </location>
</feature>
<reference evidence="2 3" key="1">
    <citation type="journal article" date="2021" name="Commun. Biol.">
        <title>The genome of Shorea leprosula (Dipterocarpaceae) highlights the ecological relevance of drought in aseasonal tropical rainforests.</title>
        <authorList>
            <person name="Ng K.K.S."/>
            <person name="Kobayashi M.J."/>
            <person name="Fawcett J.A."/>
            <person name="Hatakeyama M."/>
            <person name="Paape T."/>
            <person name="Ng C.H."/>
            <person name="Ang C.C."/>
            <person name="Tnah L.H."/>
            <person name="Lee C.T."/>
            <person name="Nishiyama T."/>
            <person name="Sese J."/>
            <person name="O'Brien M.J."/>
            <person name="Copetti D."/>
            <person name="Mohd Noor M.I."/>
            <person name="Ong R.C."/>
            <person name="Putra M."/>
            <person name="Sireger I.Z."/>
            <person name="Indrioko S."/>
            <person name="Kosugi Y."/>
            <person name="Izuno A."/>
            <person name="Isagi Y."/>
            <person name="Lee S.L."/>
            <person name="Shimizu K.K."/>
        </authorList>
    </citation>
    <scope>NUCLEOTIDE SEQUENCE [LARGE SCALE GENOMIC DNA]</scope>
    <source>
        <strain evidence="2">214</strain>
    </source>
</reference>
<keyword evidence="1" id="KW-0175">Coiled coil</keyword>
<evidence type="ECO:0000313" key="3">
    <source>
        <dbReference type="Proteomes" id="UP001054252"/>
    </source>
</evidence>
<gene>
    <name evidence="2" type="ORF">SLEP1_g46043</name>
</gene>
<dbReference type="EMBL" id="BPVZ01000126">
    <property type="protein sequence ID" value="GKV38097.1"/>
    <property type="molecule type" value="Genomic_DNA"/>
</dbReference>
<name>A0AAV5LNI6_9ROSI</name>
<evidence type="ECO:0000313" key="2">
    <source>
        <dbReference type="EMBL" id="GKV38097.1"/>
    </source>
</evidence>
<dbReference type="AlphaFoldDB" id="A0AAV5LNI6"/>
<keyword evidence="3" id="KW-1185">Reference proteome</keyword>
<sequence>MSTASEGFGSASTPQSQSRFNCQQIGFCYCNLPPKDDAKIVQWYEQHPDEEKPWCDFFVWFDGEFDPQAKAWLTRCWEKQQKMLEKEKTLMTEVLEVKKENLDLHRELHVLKDSYSELEKRVATFERRSLEVNVR</sequence>
<accession>A0AAV5LNI6</accession>
<dbReference type="Proteomes" id="UP001054252">
    <property type="component" value="Unassembled WGS sequence"/>
</dbReference>
<evidence type="ECO:0000256" key="1">
    <source>
        <dbReference type="SAM" id="Coils"/>
    </source>
</evidence>
<comment type="caution">
    <text evidence="2">The sequence shown here is derived from an EMBL/GenBank/DDBJ whole genome shotgun (WGS) entry which is preliminary data.</text>
</comment>